<reference evidence="2 3" key="1">
    <citation type="submission" date="2018-01" db="EMBL/GenBank/DDBJ databases">
        <title>The draft genome sequence of Halioglobus lutimaris HF004.</title>
        <authorList>
            <person name="Du Z.-J."/>
            <person name="Shi M.-J."/>
        </authorList>
    </citation>
    <scope>NUCLEOTIDE SEQUENCE [LARGE SCALE GENOMIC DNA]</scope>
    <source>
        <strain evidence="2 3">HF004</strain>
    </source>
</reference>
<comment type="caution">
    <text evidence="2">The sequence shown here is derived from an EMBL/GenBank/DDBJ whole genome shotgun (WGS) entry which is preliminary data.</text>
</comment>
<dbReference type="AlphaFoldDB" id="A0A2N5X7Z9"/>
<proteinExistence type="predicted"/>
<sequence>MTAVLVALGSLFLCCLLFLLLVTSRAMATFGDDFLTVSTDDYDLAATTRVLRLQHASALSRSLVILGASTTRSSLLESDLAVTLDSVGLDDVEVVKLCTSAQYLWHSFTMLNSLPMDLRGVVVLGIGPPGFARELDQLEGSIVYRLGLRSLVADDFLRARNVALRRNWGNVYALNNFDFLFTRDRRSAAVKNLITGRSPQLVDNRHLNKPPISVQKRRILGDQVVELLSDYQENYTENFQILEMIRREVDSREGLSLILYEAPVSPWFFKEYGQEALYESFDQAMASYAATHGLLFLQADELASLQESHFSDWAHLSSPEVAKTLSRKVVDAAAPLF</sequence>
<evidence type="ECO:0000256" key="1">
    <source>
        <dbReference type="SAM" id="SignalP"/>
    </source>
</evidence>
<keyword evidence="3" id="KW-1185">Reference proteome</keyword>
<keyword evidence="1" id="KW-0732">Signal</keyword>
<accession>A0A2N5X7Z9</accession>
<dbReference type="Proteomes" id="UP000235005">
    <property type="component" value="Unassembled WGS sequence"/>
</dbReference>
<evidence type="ECO:0008006" key="4">
    <source>
        <dbReference type="Google" id="ProtNLM"/>
    </source>
</evidence>
<evidence type="ECO:0000313" key="2">
    <source>
        <dbReference type="EMBL" id="PLW70598.1"/>
    </source>
</evidence>
<evidence type="ECO:0000313" key="3">
    <source>
        <dbReference type="Proteomes" id="UP000235005"/>
    </source>
</evidence>
<feature type="chain" id="PRO_5014853187" description="SGNH/GDSL hydrolase family protein" evidence="1">
    <location>
        <begin position="29"/>
        <end position="337"/>
    </location>
</feature>
<dbReference type="EMBL" id="PKUS01000001">
    <property type="protein sequence ID" value="PLW70598.1"/>
    <property type="molecule type" value="Genomic_DNA"/>
</dbReference>
<gene>
    <name evidence="2" type="ORF">C0039_00240</name>
</gene>
<organism evidence="2 3">
    <name type="scientific">Pseudohalioglobus lutimaris</name>
    <dbReference type="NCBI Taxonomy" id="1737061"/>
    <lineage>
        <taxon>Bacteria</taxon>
        <taxon>Pseudomonadati</taxon>
        <taxon>Pseudomonadota</taxon>
        <taxon>Gammaproteobacteria</taxon>
        <taxon>Cellvibrionales</taxon>
        <taxon>Halieaceae</taxon>
        <taxon>Pseudohalioglobus</taxon>
    </lineage>
</organism>
<protein>
    <recommendedName>
        <fullName evidence="4">SGNH/GDSL hydrolase family protein</fullName>
    </recommendedName>
</protein>
<feature type="signal peptide" evidence="1">
    <location>
        <begin position="1"/>
        <end position="28"/>
    </location>
</feature>
<name>A0A2N5X7Z9_9GAMM</name>